<gene>
    <name evidence="2" type="ORF">FXF68_39935</name>
</gene>
<feature type="region of interest" description="Disordered" evidence="1">
    <location>
        <begin position="36"/>
        <end position="74"/>
    </location>
</feature>
<organism evidence="2 3">
    <name type="scientific">Actinomadura decatromicini</name>
    <dbReference type="NCBI Taxonomy" id="2604572"/>
    <lineage>
        <taxon>Bacteria</taxon>
        <taxon>Bacillati</taxon>
        <taxon>Actinomycetota</taxon>
        <taxon>Actinomycetes</taxon>
        <taxon>Streptosporangiales</taxon>
        <taxon>Thermomonosporaceae</taxon>
        <taxon>Actinomadura</taxon>
    </lineage>
</organism>
<reference evidence="2 3" key="1">
    <citation type="submission" date="2019-08" db="EMBL/GenBank/DDBJ databases">
        <title>Actinomadura sp. nov. CYP1-5 isolated from mountain soil.</title>
        <authorList>
            <person name="Songsumanus A."/>
            <person name="Kuncharoen N."/>
            <person name="Kudo T."/>
            <person name="Yuki M."/>
            <person name="Igarashi Y."/>
            <person name="Tanasupawat S."/>
        </authorList>
    </citation>
    <scope>NUCLEOTIDE SEQUENCE [LARGE SCALE GENOMIC DNA]</scope>
    <source>
        <strain evidence="2 3">CYP1-5</strain>
    </source>
</reference>
<proteinExistence type="predicted"/>
<evidence type="ECO:0000313" key="2">
    <source>
        <dbReference type="EMBL" id="TYK43054.1"/>
    </source>
</evidence>
<accession>A0A5D3F4Z5</accession>
<evidence type="ECO:0000256" key="1">
    <source>
        <dbReference type="SAM" id="MobiDB-lite"/>
    </source>
</evidence>
<name>A0A5D3F4Z5_9ACTN</name>
<evidence type="ECO:0000313" key="3">
    <source>
        <dbReference type="Proteomes" id="UP000323505"/>
    </source>
</evidence>
<keyword evidence="3" id="KW-1185">Reference proteome</keyword>
<comment type="caution">
    <text evidence="2">The sequence shown here is derived from an EMBL/GenBank/DDBJ whole genome shotgun (WGS) entry which is preliminary data.</text>
</comment>
<dbReference type="RefSeq" id="WP_148768025.1">
    <property type="nucleotide sequence ID" value="NZ_VSRQ01000013.1"/>
</dbReference>
<dbReference type="Proteomes" id="UP000323505">
    <property type="component" value="Unassembled WGS sequence"/>
</dbReference>
<sequence>MDTPTPSLITAFAPGHIDRDRELVVGLETGTEVTATGQRVRAIERRRRRSGYGASSLHPDSSCCASGAAASSAK</sequence>
<feature type="compositionally biased region" description="Low complexity" evidence="1">
    <location>
        <begin position="61"/>
        <end position="74"/>
    </location>
</feature>
<dbReference type="AlphaFoldDB" id="A0A5D3F4Z5"/>
<protein>
    <submittedName>
        <fullName evidence="2">Uncharacterized protein</fullName>
    </submittedName>
</protein>
<dbReference type="EMBL" id="VSRQ01000013">
    <property type="protein sequence ID" value="TYK43054.1"/>
    <property type="molecule type" value="Genomic_DNA"/>
</dbReference>